<protein>
    <submittedName>
        <fullName evidence="2">Amidase family protein SACE_5032</fullName>
    </submittedName>
</protein>
<organism evidence="2">
    <name type="scientific">hydrothermal vent metagenome</name>
    <dbReference type="NCBI Taxonomy" id="652676"/>
    <lineage>
        <taxon>unclassified sequences</taxon>
        <taxon>metagenomes</taxon>
        <taxon>ecological metagenomes</taxon>
    </lineage>
</organism>
<evidence type="ECO:0000259" key="1">
    <source>
        <dbReference type="Pfam" id="PF01425"/>
    </source>
</evidence>
<proteinExistence type="predicted"/>
<gene>
    <name evidence="2" type="ORF">MNBD_ALPHA04-507</name>
</gene>
<dbReference type="PANTHER" id="PTHR43372">
    <property type="entry name" value="FATTY-ACID AMIDE HYDROLASE"/>
    <property type="match status" value="1"/>
</dbReference>
<feature type="domain" description="Amidase" evidence="1">
    <location>
        <begin position="331"/>
        <end position="430"/>
    </location>
</feature>
<dbReference type="PANTHER" id="PTHR43372:SF4">
    <property type="entry name" value="FATTY-ACID AMIDE HYDROLASE 2"/>
    <property type="match status" value="1"/>
</dbReference>
<dbReference type="Pfam" id="PF01425">
    <property type="entry name" value="Amidase"/>
    <property type="match status" value="2"/>
</dbReference>
<dbReference type="SUPFAM" id="SSF75304">
    <property type="entry name" value="Amidase signature (AS) enzymes"/>
    <property type="match status" value="1"/>
</dbReference>
<dbReference type="InterPro" id="IPR023631">
    <property type="entry name" value="Amidase_dom"/>
</dbReference>
<dbReference type="AlphaFoldDB" id="A0A3B0RL59"/>
<sequence>MTILPLTAEQTAAELATDIASGKLTSVEATEAAISRIEALDGPINAIVVRDFESARQQARDADARLAKGDKAPLLGVPMTVKESFNVAGFQTCWGVEAAKGNIAEEDAVVVKRLKAAGAVILGKTNIPPMLTDWFADNPVYGRTSNPHDHGRSPGGSSGGGAAAVASGMVACEYGSDIGGSIRVPAHYCGIWGLKPTYSVVSKEGHFPPGTTEGAEGALSVVGPLARSADDLELLFGATVDRPLPKEFKPLDQSHILVITDHPSVVLDDAMRQQIEDLATLLEEAGAQVTRETDLLPDLEKQHQNYMHMLNVTITAGAPRPDGSEVMAGEWLEMCNEQARNQRQWRALFEEFDYALAPVSSTSAFEHDTTPMKDRKLSINGTDYRFAEQLAWAGLVTFPGLPATVLPIGSVESLPVGLQVIADRYQDYKTIDGARQIGALLS</sequence>
<dbReference type="GO" id="GO:0012505">
    <property type="term" value="C:endomembrane system"/>
    <property type="evidence" value="ECO:0007669"/>
    <property type="project" value="TreeGrafter"/>
</dbReference>
<dbReference type="InterPro" id="IPR036928">
    <property type="entry name" value="AS_sf"/>
</dbReference>
<dbReference type="Gene3D" id="3.90.1300.10">
    <property type="entry name" value="Amidase signature (AS) domain"/>
    <property type="match status" value="1"/>
</dbReference>
<reference evidence="2" key="1">
    <citation type="submission" date="2018-06" db="EMBL/GenBank/DDBJ databases">
        <authorList>
            <person name="Zhirakovskaya E."/>
        </authorList>
    </citation>
    <scope>NUCLEOTIDE SEQUENCE</scope>
</reference>
<feature type="domain" description="Amidase" evidence="1">
    <location>
        <begin position="28"/>
        <end position="310"/>
    </location>
</feature>
<name>A0A3B0RL59_9ZZZZ</name>
<accession>A0A3B0RL59</accession>
<dbReference type="InterPro" id="IPR052739">
    <property type="entry name" value="FAAH2"/>
</dbReference>
<evidence type="ECO:0000313" key="2">
    <source>
        <dbReference type="EMBL" id="VAV92191.1"/>
    </source>
</evidence>
<dbReference type="EMBL" id="UOEF01000137">
    <property type="protein sequence ID" value="VAV92191.1"/>
    <property type="molecule type" value="Genomic_DNA"/>
</dbReference>